<dbReference type="CDD" id="cd00267">
    <property type="entry name" value="ABC_ATPase"/>
    <property type="match status" value="1"/>
</dbReference>
<dbReference type="AlphaFoldDB" id="A0A858RI17"/>
<dbReference type="GO" id="GO:0005524">
    <property type="term" value="F:ATP binding"/>
    <property type="evidence" value="ECO:0007669"/>
    <property type="project" value="InterPro"/>
</dbReference>
<dbReference type="GO" id="GO:0006302">
    <property type="term" value="P:double-strand break repair"/>
    <property type="evidence" value="ECO:0007669"/>
    <property type="project" value="TreeGrafter"/>
</dbReference>
<accession>A0A858RI17</accession>
<dbReference type="InterPro" id="IPR014555">
    <property type="entry name" value="RecF-like"/>
</dbReference>
<sequence>MLRSLDIRGYRSLREFRLRPGRVTVITGQNGVGKSNFYRALALLQRMADGRLAEAIALEGGMPSLMWAGRRRKDEPHRVRWELEHEDFTFEMECGLPAIAPGAPPQFMTKFRTDPDIKMETLRFGGEKGRLMAKRKGPAVELRTPDGKMEHSPLPFHAPESMLSEVRDGLRFPALTATREILLGWRFYHQFRTDPDSSMRRPRVGAWSSVLAHDGSNLAANLQSIREAGYAEIIDKTVEEAFPGADWRCVDDNGGFQLQLRRPDLKRWLDAAELSDGTLRFFCLAAALRTPKPPPLLVLNEPETSLHPGLLSPLADLIAKVPKETQIIIVTHSQALADAISEKCDAKVIELIHHEDETRRAEEGGAKRAWTFEG</sequence>
<dbReference type="PANTHER" id="PTHR32182">
    <property type="entry name" value="DNA REPLICATION AND REPAIR PROTEIN RECF"/>
    <property type="match status" value="1"/>
</dbReference>
<keyword evidence="4" id="KW-1185">Reference proteome</keyword>
<dbReference type="GO" id="GO:0016887">
    <property type="term" value="F:ATP hydrolysis activity"/>
    <property type="evidence" value="ECO:0007669"/>
    <property type="project" value="InterPro"/>
</dbReference>
<dbReference type="Proteomes" id="UP000501812">
    <property type="component" value="Chromosome"/>
</dbReference>
<feature type="domain" description="ATPase AAA-type core" evidence="2">
    <location>
        <begin position="23"/>
        <end position="54"/>
    </location>
</feature>
<protein>
    <submittedName>
        <fullName evidence="3">AAA family ATPase</fullName>
    </submittedName>
</protein>
<dbReference type="GO" id="GO:0000731">
    <property type="term" value="P:DNA synthesis involved in DNA repair"/>
    <property type="evidence" value="ECO:0007669"/>
    <property type="project" value="TreeGrafter"/>
</dbReference>
<proteinExistence type="predicted"/>
<feature type="region of interest" description="Disordered" evidence="1">
    <location>
        <begin position="134"/>
        <end position="153"/>
    </location>
</feature>
<evidence type="ECO:0000256" key="1">
    <source>
        <dbReference type="SAM" id="MobiDB-lite"/>
    </source>
</evidence>
<name>A0A858RI17_9BACT</name>
<dbReference type="Pfam" id="PF13304">
    <property type="entry name" value="AAA_21"/>
    <property type="match status" value="2"/>
</dbReference>
<organism evidence="3 4">
    <name type="scientific">Luteolibacter luteus</name>
    <dbReference type="NCBI Taxonomy" id="2728835"/>
    <lineage>
        <taxon>Bacteria</taxon>
        <taxon>Pseudomonadati</taxon>
        <taxon>Verrucomicrobiota</taxon>
        <taxon>Verrucomicrobiia</taxon>
        <taxon>Verrucomicrobiales</taxon>
        <taxon>Verrucomicrobiaceae</taxon>
        <taxon>Luteolibacter</taxon>
    </lineage>
</organism>
<dbReference type="KEGG" id="luo:HHL09_12090"/>
<dbReference type="PIRSF" id="PIRSF029347">
    <property type="entry name" value="RecF"/>
    <property type="match status" value="1"/>
</dbReference>
<dbReference type="RefSeq" id="WP_169454893.1">
    <property type="nucleotide sequence ID" value="NZ_CP051774.1"/>
</dbReference>
<dbReference type="Gene3D" id="3.40.50.300">
    <property type="entry name" value="P-loop containing nucleotide triphosphate hydrolases"/>
    <property type="match status" value="2"/>
</dbReference>
<evidence type="ECO:0000259" key="2">
    <source>
        <dbReference type="Pfam" id="PF13304"/>
    </source>
</evidence>
<reference evidence="3 4" key="1">
    <citation type="submission" date="2020-04" db="EMBL/GenBank/DDBJ databases">
        <title>Luteolibacter sp. G-1-1-1 isolated from soil.</title>
        <authorList>
            <person name="Dahal R.H."/>
        </authorList>
    </citation>
    <scope>NUCLEOTIDE SEQUENCE [LARGE SCALE GENOMIC DNA]</scope>
    <source>
        <strain evidence="3 4">G-1-1-1</strain>
    </source>
</reference>
<evidence type="ECO:0000313" key="4">
    <source>
        <dbReference type="Proteomes" id="UP000501812"/>
    </source>
</evidence>
<evidence type="ECO:0000313" key="3">
    <source>
        <dbReference type="EMBL" id="QJE96492.1"/>
    </source>
</evidence>
<dbReference type="PANTHER" id="PTHR32182:SF25">
    <property type="entry name" value="SLR1056 PROTEIN"/>
    <property type="match status" value="1"/>
</dbReference>
<feature type="domain" description="ATPase AAA-type core" evidence="2">
    <location>
        <begin position="264"/>
        <end position="338"/>
    </location>
</feature>
<dbReference type="SUPFAM" id="SSF52540">
    <property type="entry name" value="P-loop containing nucleoside triphosphate hydrolases"/>
    <property type="match status" value="1"/>
</dbReference>
<dbReference type="EMBL" id="CP051774">
    <property type="protein sequence ID" value="QJE96492.1"/>
    <property type="molecule type" value="Genomic_DNA"/>
</dbReference>
<gene>
    <name evidence="3" type="ORF">HHL09_12090</name>
</gene>
<dbReference type="InterPro" id="IPR027417">
    <property type="entry name" value="P-loop_NTPase"/>
</dbReference>
<dbReference type="InterPro" id="IPR003959">
    <property type="entry name" value="ATPase_AAA_core"/>
</dbReference>